<dbReference type="GO" id="GO:0015098">
    <property type="term" value="F:molybdate ion transmembrane transporter activity"/>
    <property type="evidence" value="ECO:0007669"/>
    <property type="project" value="InterPro"/>
</dbReference>
<feature type="transmembrane region" description="Helical" evidence="2">
    <location>
        <begin position="160"/>
        <end position="186"/>
    </location>
</feature>
<dbReference type="Proteomes" id="UP000887565">
    <property type="component" value="Unplaced"/>
</dbReference>
<keyword evidence="2" id="KW-0812">Transmembrane</keyword>
<dbReference type="SUPFAM" id="SSF103473">
    <property type="entry name" value="MFS general substrate transporter"/>
    <property type="match status" value="1"/>
</dbReference>
<dbReference type="InterPro" id="IPR036259">
    <property type="entry name" value="MFS_trans_sf"/>
</dbReference>
<evidence type="ECO:0000259" key="3">
    <source>
        <dbReference type="PROSITE" id="PS50850"/>
    </source>
</evidence>
<accession>A0A915HDM4</accession>
<dbReference type="InterPro" id="IPR020846">
    <property type="entry name" value="MFS_dom"/>
</dbReference>
<keyword evidence="2" id="KW-0472">Membrane</keyword>
<dbReference type="Pfam" id="PF05631">
    <property type="entry name" value="MFS_5"/>
    <property type="match status" value="1"/>
</dbReference>
<dbReference type="Gene3D" id="1.20.1250.20">
    <property type="entry name" value="MFS general substrate transporter like domains"/>
    <property type="match status" value="1"/>
</dbReference>
<organism evidence="4 5">
    <name type="scientific">Romanomermis culicivorax</name>
    <name type="common">Nematode worm</name>
    <dbReference type="NCBI Taxonomy" id="13658"/>
    <lineage>
        <taxon>Eukaryota</taxon>
        <taxon>Metazoa</taxon>
        <taxon>Ecdysozoa</taxon>
        <taxon>Nematoda</taxon>
        <taxon>Enoplea</taxon>
        <taxon>Dorylaimia</taxon>
        <taxon>Mermithida</taxon>
        <taxon>Mermithoidea</taxon>
        <taxon>Mermithidae</taxon>
        <taxon>Romanomermis</taxon>
    </lineage>
</organism>
<keyword evidence="2" id="KW-1133">Transmembrane helix</keyword>
<name>A0A915HDM4_ROMCU</name>
<feature type="transmembrane region" description="Helical" evidence="2">
    <location>
        <begin position="32"/>
        <end position="53"/>
    </location>
</feature>
<dbReference type="OMA" id="VIHIVAR"/>
<dbReference type="GO" id="GO:0016020">
    <property type="term" value="C:membrane"/>
    <property type="evidence" value="ECO:0007669"/>
    <property type="project" value="UniProtKB-SubCell"/>
</dbReference>
<keyword evidence="4" id="KW-1185">Reference proteome</keyword>
<dbReference type="InterPro" id="IPR008509">
    <property type="entry name" value="MOT2/MFSD5"/>
</dbReference>
<dbReference type="AlphaFoldDB" id="A0A915HDM4"/>
<sequence length="194" mass="21747">MFTFILYALCIFCAILYFYTRNSERIAYTYDFAYFQGTYLVGYLLAAAGDWLQGPHVYALYESYGMSKHDIELLFVAGFGSSVIFGTFIGSFADKLGRRNNCILYALIYSGACVTKHFANFQILMIGRLLGGIATSILFSAFESWLVFEHNKRQYNSDLLSLLFSNATLGNSLIAILSGVVAQFAADHFGYTEK</sequence>
<feature type="transmembrane region" description="Helical" evidence="2">
    <location>
        <begin position="73"/>
        <end position="93"/>
    </location>
</feature>
<evidence type="ECO:0000256" key="2">
    <source>
        <dbReference type="SAM" id="Phobius"/>
    </source>
</evidence>
<feature type="domain" description="Major facilitator superfamily (MFS) profile" evidence="3">
    <location>
        <begin position="30"/>
        <end position="194"/>
    </location>
</feature>
<evidence type="ECO:0000313" key="5">
    <source>
        <dbReference type="WBParaSite" id="nRc.2.0.1.t00166-RA"/>
    </source>
</evidence>
<protein>
    <submittedName>
        <fullName evidence="5">Molybdate-anion transporter</fullName>
    </submittedName>
</protein>
<dbReference type="WBParaSite" id="nRc.2.0.1.t00166-RA">
    <property type="protein sequence ID" value="nRc.2.0.1.t00166-RA"/>
    <property type="gene ID" value="nRc.2.0.1.g00166"/>
</dbReference>
<dbReference type="PROSITE" id="PS50850">
    <property type="entry name" value="MFS"/>
    <property type="match status" value="1"/>
</dbReference>
<dbReference type="PANTHER" id="PTHR23516">
    <property type="entry name" value="SAM (S-ADENOSYL METHIONINE) TRANSPORTER"/>
    <property type="match status" value="1"/>
</dbReference>
<proteinExistence type="predicted"/>
<feature type="transmembrane region" description="Helical" evidence="2">
    <location>
        <begin position="102"/>
        <end position="119"/>
    </location>
</feature>
<evidence type="ECO:0000256" key="1">
    <source>
        <dbReference type="ARBA" id="ARBA00004141"/>
    </source>
</evidence>
<comment type="subcellular location">
    <subcellularLocation>
        <location evidence="1">Membrane</location>
        <topology evidence="1">Multi-pass membrane protein</topology>
    </subcellularLocation>
</comment>
<evidence type="ECO:0000313" key="4">
    <source>
        <dbReference type="Proteomes" id="UP000887565"/>
    </source>
</evidence>
<reference evidence="5" key="1">
    <citation type="submission" date="2022-11" db="UniProtKB">
        <authorList>
            <consortium name="WormBaseParasite"/>
        </authorList>
    </citation>
    <scope>IDENTIFICATION</scope>
</reference>
<dbReference type="PANTHER" id="PTHR23516:SF23">
    <property type="entry name" value="MOLYBDATE-ANION TRANSPORTER"/>
    <property type="match status" value="1"/>
</dbReference>
<feature type="transmembrane region" description="Helical" evidence="2">
    <location>
        <begin position="125"/>
        <end position="148"/>
    </location>
</feature>
<feature type="transmembrane region" description="Helical" evidence="2">
    <location>
        <begin position="5"/>
        <end position="20"/>
    </location>
</feature>